<dbReference type="InterPro" id="IPR011059">
    <property type="entry name" value="Metal-dep_hydrolase_composite"/>
</dbReference>
<evidence type="ECO:0000256" key="4">
    <source>
        <dbReference type="ARBA" id="ARBA00022801"/>
    </source>
</evidence>
<dbReference type="SUPFAM" id="SSF51556">
    <property type="entry name" value="Metallo-dependent hydrolases"/>
    <property type="match status" value="1"/>
</dbReference>
<dbReference type="EMBL" id="PZPL01000001">
    <property type="protein sequence ID" value="PTL73663.1"/>
    <property type="molecule type" value="Genomic_DNA"/>
</dbReference>
<comment type="cofactor">
    <cofactor evidence="1">
        <name>Zn(2+)</name>
        <dbReference type="ChEBI" id="CHEBI:29105"/>
    </cofactor>
</comment>
<dbReference type="SUPFAM" id="SSF51338">
    <property type="entry name" value="Composite domain of metallo-dependent hydrolases"/>
    <property type="match status" value="2"/>
</dbReference>
<accession>A0A2T4UVY3</accession>
<evidence type="ECO:0000256" key="5">
    <source>
        <dbReference type="PIRSR" id="PIRSR611778-50"/>
    </source>
</evidence>
<keyword evidence="4" id="KW-0378">Hydrolase</keyword>
<comment type="PTM">
    <text evidence="5">Carbamylation allows a single lysine to coordinate two divalent metal cations.</text>
</comment>
<organism evidence="7 8">
    <name type="scientific">Rathayibacter caricis DSM 15933</name>
    <dbReference type="NCBI Taxonomy" id="1328867"/>
    <lineage>
        <taxon>Bacteria</taxon>
        <taxon>Bacillati</taxon>
        <taxon>Actinomycetota</taxon>
        <taxon>Actinomycetes</taxon>
        <taxon>Micrococcales</taxon>
        <taxon>Microbacteriaceae</taxon>
        <taxon>Rathayibacter</taxon>
    </lineage>
</organism>
<evidence type="ECO:0000259" key="6">
    <source>
        <dbReference type="Pfam" id="PF01979"/>
    </source>
</evidence>
<dbReference type="CDD" id="cd01314">
    <property type="entry name" value="D-HYD"/>
    <property type="match status" value="1"/>
</dbReference>
<feature type="domain" description="Amidohydrolase-related" evidence="6">
    <location>
        <begin position="57"/>
        <end position="449"/>
    </location>
</feature>
<name>A0A2T4UVY3_9MICO</name>
<evidence type="ECO:0000256" key="3">
    <source>
        <dbReference type="ARBA" id="ARBA00022723"/>
    </source>
</evidence>
<dbReference type="InterPro" id="IPR050378">
    <property type="entry name" value="Metallo-dep_Hydrolases_sf"/>
</dbReference>
<dbReference type="AlphaFoldDB" id="A0A2T4UVY3"/>
<evidence type="ECO:0000313" key="8">
    <source>
        <dbReference type="Proteomes" id="UP000241085"/>
    </source>
</evidence>
<evidence type="ECO:0000256" key="1">
    <source>
        <dbReference type="ARBA" id="ARBA00001947"/>
    </source>
</evidence>
<dbReference type="Pfam" id="PF01979">
    <property type="entry name" value="Amidohydro_1"/>
    <property type="match status" value="1"/>
</dbReference>
<evidence type="ECO:0000256" key="2">
    <source>
        <dbReference type="ARBA" id="ARBA00008829"/>
    </source>
</evidence>
<dbReference type="InterPro" id="IPR032466">
    <property type="entry name" value="Metal_Hydrolase"/>
</dbReference>
<dbReference type="Proteomes" id="UP000241085">
    <property type="component" value="Unassembled WGS sequence"/>
</dbReference>
<feature type="modified residue" description="N6-carboxylysine" evidence="5">
    <location>
        <position position="157"/>
    </location>
</feature>
<keyword evidence="3" id="KW-0479">Metal-binding</keyword>
<dbReference type="PANTHER" id="PTHR11647">
    <property type="entry name" value="HYDRANTOINASE/DIHYDROPYRIMIDINASE FAMILY MEMBER"/>
    <property type="match status" value="1"/>
</dbReference>
<dbReference type="Gene3D" id="2.30.40.10">
    <property type="entry name" value="Urease, subunit C, domain 1"/>
    <property type="match status" value="1"/>
</dbReference>
<reference evidence="7 8" key="1">
    <citation type="submission" date="2018-03" db="EMBL/GenBank/DDBJ databases">
        <title>Bacteriophage NCPPB3778 and a type I-E CRISPR drive the evolution of the US Biological Select Agent, Rathayibacter toxicus.</title>
        <authorList>
            <person name="Davis E.W.II."/>
            <person name="Tabima J.F."/>
            <person name="Weisberg A.J."/>
            <person name="Dantas Lopes L."/>
            <person name="Wiseman M.S."/>
            <person name="Wiseman M.S."/>
            <person name="Pupko T."/>
            <person name="Belcher M.S."/>
            <person name="Sechler A.J."/>
            <person name="Tancos M.A."/>
            <person name="Schroeder B.K."/>
            <person name="Murray T.D."/>
            <person name="Luster D.G."/>
            <person name="Schneider W.L."/>
            <person name="Rogers E."/>
            <person name="Andreote F.D."/>
            <person name="Grunwald N.J."/>
            <person name="Putnam M.L."/>
            <person name="Chang J.H."/>
        </authorList>
    </citation>
    <scope>NUCLEOTIDE SEQUENCE [LARGE SCALE GENOMIC DNA]</scope>
    <source>
        <strain evidence="7 8">DSM 15933</strain>
    </source>
</reference>
<dbReference type="FunFam" id="3.20.20.140:FF:000037">
    <property type="entry name" value="Dihydropyrimidinase"/>
    <property type="match status" value="1"/>
</dbReference>
<protein>
    <submittedName>
        <fullName evidence="7">Dihydropyrimidinase</fullName>
    </submittedName>
</protein>
<gene>
    <name evidence="7" type="primary">hydA</name>
    <name evidence="7" type="ORF">C1I63_12975</name>
</gene>
<comment type="similarity">
    <text evidence="2">Belongs to the metallo-dependent hydrolases superfamily. Hydantoinase/dihydropyrimidinase family.</text>
</comment>
<dbReference type="RefSeq" id="WP_107575043.1">
    <property type="nucleotide sequence ID" value="NZ_PZPL01000001.1"/>
</dbReference>
<dbReference type="GO" id="GO:0016812">
    <property type="term" value="F:hydrolase activity, acting on carbon-nitrogen (but not peptide) bonds, in cyclic amides"/>
    <property type="evidence" value="ECO:0007669"/>
    <property type="project" value="TreeGrafter"/>
</dbReference>
<dbReference type="GO" id="GO:0005829">
    <property type="term" value="C:cytosol"/>
    <property type="evidence" value="ECO:0007669"/>
    <property type="project" value="TreeGrafter"/>
</dbReference>
<comment type="caution">
    <text evidence="7">The sequence shown here is derived from an EMBL/GenBank/DDBJ whole genome shotgun (WGS) entry which is preliminary data.</text>
</comment>
<evidence type="ECO:0000313" key="7">
    <source>
        <dbReference type="EMBL" id="PTL73663.1"/>
    </source>
</evidence>
<dbReference type="InterPro" id="IPR011778">
    <property type="entry name" value="Hydantoinase/dihydroPyrase"/>
</dbReference>
<dbReference type="NCBIfam" id="TIGR02033">
    <property type="entry name" value="D-hydantoinase"/>
    <property type="match status" value="1"/>
</dbReference>
<proteinExistence type="inferred from homology"/>
<dbReference type="Gene3D" id="3.20.20.140">
    <property type="entry name" value="Metal-dependent hydrolases"/>
    <property type="match status" value="1"/>
</dbReference>
<dbReference type="GO" id="GO:0046872">
    <property type="term" value="F:metal ion binding"/>
    <property type="evidence" value="ECO:0007669"/>
    <property type="project" value="UniProtKB-KW"/>
</dbReference>
<keyword evidence="8" id="KW-1185">Reference proteome</keyword>
<sequence length="474" mass="51191">MKTLIINGTVVNATGTGAADVLIDGETIAAVLAPGSTLLGFDLGANVDRVIDATGKYVIPGGIDAHTHMEMPFGGTFASDTFETGTRAAAWGGTTSIVDFVVQYPGESVVDRYQAWQAKAAGECAIDYGFHQILSDVQDSSLVAMDELMDEGVTSFKLFMAYKGVFLSDDGQILRAFQKGASNGAMMMMHAENGAIIDELVKQSLAAGNTSPYFHGTSRPWQAEEEATHRAIMIADLTGAPLYVVHVSAKQAVEQIAEARDRGMNVFGETCPQYLYLSLEEQLGAPGFEGAKWVCSTPLRSKTEGHQHHMWQSLRTNDIQMVSTDHCPFCMKGQKDMGVGDFSKIPNGIGSVEHRMDLMYQGVVSGQISLPRWVELTSTTPARMFGMYGKKGVIQPGADGDVVVYDPNGHTSIGIGEGRSHHMNMDYSAWEGFEIDGHVDTVISRGKVVVDDGQYVGTKGDGKYIKRGLSQYLI</sequence>
<dbReference type="InterPro" id="IPR006680">
    <property type="entry name" value="Amidohydro-rel"/>
</dbReference>
<dbReference type="PANTHER" id="PTHR11647:SF1">
    <property type="entry name" value="COLLAPSIN RESPONSE MEDIATOR PROTEIN"/>
    <property type="match status" value="1"/>
</dbReference>